<evidence type="ECO:0000256" key="9">
    <source>
        <dbReference type="ARBA" id="ARBA00022679"/>
    </source>
</evidence>
<evidence type="ECO:0000256" key="1">
    <source>
        <dbReference type="ARBA" id="ARBA00000868"/>
    </source>
</evidence>
<dbReference type="InterPro" id="IPR050054">
    <property type="entry name" value="UPRTase/APRTase"/>
</dbReference>
<dbReference type="InterPro" id="IPR000836">
    <property type="entry name" value="PRTase_dom"/>
</dbReference>
<dbReference type="EMBL" id="CP132191">
    <property type="protein sequence ID" value="WLP85353.1"/>
    <property type="molecule type" value="Genomic_DNA"/>
</dbReference>
<evidence type="ECO:0000313" key="14">
    <source>
        <dbReference type="Proteomes" id="UP001237011"/>
    </source>
</evidence>
<dbReference type="Pfam" id="PF00156">
    <property type="entry name" value="Pribosyltran"/>
    <property type="match status" value="1"/>
</dbReference>
<dbReference type="Gene3D" id="3.40.50.2020">
    <property type="match status" value="1"/>
</dbReference>
<name>A0ABY9HCE7_9MOLU</name>
<evidence type="ECO:0000256" key="4">
    <source>
        <dbReference type="ARBA" id="ARBA00004659"/>
    </source>
</evidence>
<dbReference type="Proteomes" id="UP001237011">
    <property type="component" value="Chromosome"/>
</dbReference>
<dbReference type="GO" id="GO:0003999">
    <property type="term" value="F:adenine phosphoribosyltransferase activity"/>
    <property type="evidence" value="ECO:0007669"/>
    <property type="project" value="UniProtKB-EC"/>
</dbReference>
<dbReference type="NCBIfam" id="TIGR01090">
    <property type="entry name" value="apt"/>
    <property type="match status" value="1"/>
</dbReference>
<feature type="domain" description="Phosphoribosyltransferase" evidence="12">
    <location>
        <begin position="42"/>
        <end position="147"/>
    </location>
</feature>
<accession>A0ABY9HCE7</accession>
<evidence type="ECO:0000256" key="6">
    <source>
        <dbReference type="ARBA" id="ARBA00011893"/>
    </source>
</evidence>
<evidence type="ECO:0000313" key="13">
    <source>
        <dbReference type="EMBL" id="WLP85353.1"/>
    </source>
</evidence>
<keyword evidence="10 11" id="KW-0660">Purine salvage</keyword>
<evidence type="ECO:0000256" key="8">
    <source>
        <dbReference type="ARBA" id="ARBA00022676"/>
    </source>
</evidence>
<evidence type="ECO:0000256" key="7">
    <source>
        <dbReference type="ARBA" id="ARBA00022490"/>
    </source>
</evidence>
<dbReference type="InterPro" id="IPR005764">
    <property type="entry name" value="Ade_phspho_trans"/>
</dbReference>
<evidence type="ECO:0000256" key="11">
    <source>
        <dbReference type="HAMAP-Rule" id="MF_00004"/>
    </source>
</evidence>
<evidence type="ECO:0000256" key="10">
    <source>
        <dbReference type="ARBA" id="ARBA00022726"/>
    </source>
</evidence>
<organism evidence="13 14">
    <name type="scientific">Mycoplasma seminis</name>
    <dbReference type="NCBI Taxonomy" id="512749"/>
    <lineage>
        <taxon>Bacteria</taxon>
        <taxon>Bacillati</taxon>
        <taxon>Mycoplasmatota</taxon>
        <taxon>Mollicutes</taxon>
        <taxon>Mycoplasmataceae</taxon>
        <taxon>Mycoplasma</taxon>
    </lineage>
</organism>
<dbReference type="PANTHER" id="PTHR32315:SF3">
    <property type="entry name" value="ADENINE PHOSPHORIBOSYLTRANSFERASE"/>
    <property type="match status" value="1"/>
</dbReference>
<proteinExistence type="inferred from homology"/>
<comment type="catalytic activity">
    <reaction evidence="1 11">
        <text>AMP + diphosphate = 5-phospho-alpha-D-ribose 1-diphosphate + adenine</text>
        <dbReference type="Rhea" id="RHEA:16609"/>
        <dbReference type="ChEBI" id="CHEBI:16708"/>
        <dbReference type="ChEBI" id="CHEBI:33019"/>
        <dbReference type="ChEBI" id="CHEBI:58017"/>
        <dbReference type="ChEBI" id="CHEBI:456215"/>
        <dbReference type="EC" id="2.4.2.7"/>
    </reaction>
</comment>
<gene>
    <name evidence="11" type="primary">apt</name>
    <name evidence="13" type="ORF">Q8852_03465</name>
</gene>
<dbReference type="RefSeq" id="WP_305937789.1">
    <property type="nucleotide sequence ID" value="NZ_CP132191.1"/>
</dbReference>
<evidence type="ECO:0000256" key="2">
    <source>
        <dbReference type="ARBA" id="ARBA00003968"/>
    </source>
</evidence>
<dbReference type="NCBIfam" id="NF002636">
    <property type="entry name" value="PRK02304.1-5"/>
    <property type="match status" value="1"/>
</dbReference>
<dbReference type="CDD" id="cd06223">
    <property type="entry name" value="PRTases_typeI"/>
    <property type="match status" value="1"/>
</dbReference>
<evidence type="ECO:0000256" key="3">
    <source>
        <dbReference type="ARBA" id="ARBA00004496"/>
    </source>
</evidence>
<dbReference type="SUPFAM" id="SSF53271">
    <property type="entry name" value="PRTase-like"/>
    <property type="match status" value="1"/>
</dbReference>
<comment type="subunit">
    <text evidence="11">Homodimer.</text>
</comment>
<evidence type="ECO:0000259" key="12">
    <source>
        <dbReference type="Pfam" id="PF00156"/>
    </source>
</evidence>
<dbReference type="PANTHER" id="PTHR32315">
    <property type="entry name" value="ADENINE PHOSPHORIBOSYLTRANSFERASE"/>
    <property type="match status" value="1"/>
</dbReference>
<comment type="similarity">
    <text evidence="5 11">Belongs to the purine/pyrimidine phosphoribosyltransferase family.</text>
</comment>
<keyword evidence="8 11" id="KW-0328">Glycosyltransferase</keyword>
<sequence>MDLTKYINDVPNFPKEGIIFKDIAPLLYSPEAFDYVINQMSEIAKDADVIVAPDARGFIFGTPVAYKTQKPFIMVRKPGKLPGKTISQSYDLEYGQNSLEIQAEVLKPGLKAVIIDDILATGGTAQAIVELLAKQGITVTDLIVLYDLKIYNPESVLGKVKIHSIMK</sequence>
<keyword evidence="14" id="KW-1185">Reference proteome</keyword>
<reference evidence="13" key="1">
    <citation type="submission" date="2023-08" db="EMBL/GenBank/DDBJ databases">
        <title>Complete genome sequence of Mycoplasma seminis 2200.</title>
        <authorList>
            <person name="Spergser J."/>
        </authorList>
    </citation>
    <scope>NUCLEOTIDE SEQUENCE [LARGE SCALE GENOMIC DNA]</scope>
    <source>
        <strain evidence="13">2200</strain>
    </source>
</reference>
<dbReference type="InterPro" id="IPR029057">
    <property type="entry name" value="PRTase-like"/>
</dbReference>
<comment type="subcellular location">
    <subcellularLocation>
        <location evidence="3 11">Cytoplasm</location>
    </subcellularLocation>
</comment>
<keyword evidence="9 11" id="KW-0808">Transferase</keyword>
<dbReference type="EC" id="2.4.2.7" evidence="6 11"/>
<keyword evidence="7 11" id="KW-0963">Cytoplasm</keyword>
<evidence type="ECO:0000256" key="5">
    <source>
        <dbReference type="ARBA" id="ARBA00008391"/>
    </source>
</evidence>
<comment type="pathway">
    <text evidence="4 11">Purine metabolism; AMP biosynthesis via salvage pathway; AMP from adenine: step 1/1.</text>
</comment>
<dbReference type="HAMAP" id="MF_00004">
    <property type="entry name" value="Aden_phosphoribosyltr"/>
    <property type="match status" value="1"/>
</dbReference>
<comment type="function">
    <text evidence="2 11">Catalyzes a salvage reaction resulting in the formation of AMP, that is energically less costly than de novo synthesis.</text>
</comment>
<protein>
    <recommendedName>
        <fullName evidence="6 11">Adenine phosphoribosyltransferase</fullName>
        <shortName evidence="11">APRT</shortName>
        <ecNumber evidence="6 11">2.4.2.7</ecNumber>
    </recommendedName>
</protein>